<name>A0A7G9GAR4_9FIRM</name>
<dbReference type="AlphaFoldDB" id="A0A7G9GAR4"/>
<reference evidence="2 3" key="1">
    <citation type="submission" date="2020-08" db="EMBL/GenBank/DDBJ databases">
        <authorList>
            <person name="Liu C."/>
            <person name="Sun Q."/>
        </authorList>
    </citation>
    <scope>NUCLEOTIDE SEQUENCE [LARGE SCALE GENOMIC DNA]</scope>
    <source>
        <strain evidence="2 3">NSJ-29</strain>
    </source>
</reference>
<keyword evidence="3" id="KW-1185">Reference proteome</keyword>
<evidence type="ECO:0000313" key="3">
    <source>
        <dbReference type="Proteomes" id="UP000515860"/>
    </source>
</evidence>
<feature type="compositionally biased region" description="Basic and acidic residues" evidence="1">
    <location>
        <begin position="333"/>
        <end position="342"/>
    </location>
</feature>
<evidence type="ECO:0000256" key="1">
    <source>
        <dbReference type="SAM" id="MobiDB-lite"/>
    </source>
</evidence>
<dbReference type="Proteomes" id="UP000515860">
    <property type="component" value="Chromosome"/>
</dbReference>
<dbReference type="InterPro" id="IPR043743">
    <property type="entry name" value="DUF5688"/>
</dbReference>
<dbReference type="RefSeq" id="WP_147371512.1">
    <property type="nucleotide sequence ID" value="NZ_CP060635.1"/>
</dbReference>
<dbReference type="Pfam" id="PF18941">
    <property type="entry name" value="DUF5688"/>
    <property type="match status" value="1"/>
</dbReference>
<sequence>MTFEEYMEGIDRSVMEYLPDFIPSEAVRIVLDEQGDRPIFGLKIMLPQMEENDLNQLEIIIDLQGCYKEVKDLSLEHAVKETAVLITEILKRQKLSRIKAMVRTALDFEIAKEHLYMDLCNVGKRPDWLEECVCKKIPGAEDLALVASVRLTLPDGDEGSFKVRKNELEIWGVSAETAVEMACKNGLKRYGIRLQTMDKGLPDLLEIPMGDKYQELQEVIRRNPFMVTGREFFCGAASRFYPGMMEKLGETIGDYSFLVVSSNYIFVVPDGYGERKGREGILQAEKLLSSKYSFLSENVYCYDTKKERLLLAADCIERKQEEPQPKKNMKKQPHQERKYPHL</sequence>
<gene>
    <name evidence="2" type="ORF">H9Q79_13380</name>
</gene>
<accession>A0A7G9GAR4</accession>
<organism evidence="2 3">
    <name type="scientific">Wansuia hejianensis</name>
    <dbReference type="NCBI Taxonomy" id="2763667"/>
    <lineage>
        <taxon>Bacteria</taxon>
        <taxon>Bacillati</taxon>
        <taxon>Bacillota</taxon>
        <taxon>Clostridia</taxon>
        <taxon>Lachnospirales</taxon>
        <taxon>Lachnospiraceae</taxon>
        <taxon>Wansuia</taxon>
    </lineage>
</organism>
<evidence type="ECO:0000313" key="2">
    <source>
        <dbReference type="EMBL" id="QNM07896.1"/>
    </source>
</evidence>
<proteinExistence type="predicted"/>
<protein>
    <submittedName>
        <fullName evidence="2">Uncharacterized protein</fullName>
    </submittedName>
</protein>
<dbReference type="EMBL" id="CP060635">
    <property type="protein sequence ID" value="QNM07896.1"/>
    <property type="molecule type" value="Genomic_DNA"/>
</dbReference>
<feature type="region of interest" description="Disordered" evidence="1">
    <location>
        <begin position="321"/>
        <end position="342"/>
    </location>
</feature>
<dbReference type="KEGG" id="whj:H9Q79_13380"/>